<dbReference type="RefSeq" id="WP_036438605.1">
    <property type="nucleotide sequence ID" value="NZ_CP009677.1"/>
</dbReference>
<organism evidence="2 3">
    <name type="scientific">Metamycoplasma hominis</name>
    <name type="common">Mycoplasma hominis</name>
    <dbReference type="NCBI Taxonomy" id="2098"/>
    <lineage>
        <taxon>Bacteria</taxon>
        <taxon>Bacillati</taxon>
        <taxon>Mycoplasmatota</taxon>
        <taxon>Mycoplasmoidales</taxon>
        <taxon>Metamycoplasmataceae</taxon>
        <taxon>Metamycoplasma</taxon>
    </lineage>
</organism>
<reference evidence="2 3" key="1">
    <citation type="submission" date="2014-08" db="EMBL/GenBank/DDBJ databases">
        <authorList>
            <person name="Kuleshov K."/>
            <person name="Dedkov V."/>
            <person name="Markelov M."/>
            <person name="Pimkina E."/>
        </authorList>
    </citation>
    <scope>NUCLEOTIDE SEQUENCE [LARGE SCALE GENOMIC DNA]</scope>
    <source>
        <strain evidence="3">TOA</strain>
    </source>
</reference>
<dbReference type="Proteomes" id="UP000029712">
    <property type="component" value="Chromosome"/>
</dbReference>
<feature type="transmembrane region" description="Helical" evidence="1">
    <location>
        <begin position="58"/>
        <end position="81"/>
    </location>
</feature>
<keyword evidence="1" id="KW-0812">Transmembrane</keyword>
<accession>A0A454CAA9</accession>
<protein>
    <recommendedName>
        <fullName evidence="4">Zinc-ribbon domain-containing protein</fullName>
    </recommendedName>
</protein>
<dbReference type="AlphaFoldDB" id="A0A454CAA9"/>
<keyword evidence="1" id="KW-0472">Membrane</keyword>
<feature type="transmembrane region" description="Helical" evidence="1">
    <location>
        <begin position="93"/>
        <end position="119"/>
    </location>
</feature>
<name>A0A454CAA9_METHO</name>
<sequence length="121" mass="13237">MNYCPNCGTKLNNANYCPNCGKKVEKDAYVTTQMNTMQPSQPYLQPQQQIQNSATNEFAIVGFILSFFFSILGLIFSCIGLSKSKSMNGSGKALSIAGIFISCFTIFFAFVIFVTLIGVSL</sequence>
<evidence type="ECO:0008006" key="4">
    <source>
        <dbReference type="Google" id="ProtNLM"/>
    </source>
</evidence>
<gene>
    <name evidence="2" type="ORF">KN71_003125</name>
</gene>
<dbReference type="EMBL" id="CP033021">
    <property type="protein sequence ID" value="AYN65660.1"/>
    <property type="molecule type" value="Genomic_DNA"/>
</dbReference>
<reference evidence="2 3" key="2">
    <citation type="submission" date="2018-10" db="EMBL/GenBank/DDBJ databases">
        <title>Detection and isolation of Mycoplasma hominis as a predominant microorganism from pelvic cavity of patient with salpingitis and tubo-ovarian abscess.</title>
        <authorList>
            <person name="Guschin A.E."/>
            <person name="Khayrullina G.A."/>
            <person name="Rakovskaya I.V."/>
            <person name="Shelenkov A.A."/>
            <person name="Shagin D.A."/>
        </authorList>
    </citation>
    <scope>NUCLEOTIDE SEQUENCE [LARGE SCALE GENOMIC DNA]</scope>
    <source>
        <strain evidence="3">TOA</strain>
    </source>
</reference>
<evidence type="ECO:0000313" key="3">
    <source>
        <dbReference type="Proteomes" id="UP000029712"/>
    </source>
</evidence>
<evidence type="ECO:0000313" key="2">
    <source>
        <dbReference type="EMBL" id="AYN65660.1"/>
    </source>
</evidence>
<evidence type="ECO:0000256" key="1">
    <source>
        <dbReference type="SAM" id="Phobius"/>
    </source>
</evidence>
<proteinExistence type="predicted"/>
<keyword evidence="1" id="KW-1133">Transmembrane helix</keyword>